<name>A0ABQ9Y0C3_9EUKA</name>
<evidence type="ECO:0000313" key="2">
    <source>
        <dbReference type="Proteomes" id="UP001281761"/>
    </source>
</evidence>
<dbReference type="EMBL" id="JARBJD010000049">
    <property type="protein sequence ID" value="KAK2957144.1"/>
    <property type="molecule type" value="Genomic_DNA"/>
</dbReference>
<gene>
    <name evidence="1" type="ORF">BLNAU_7974</name>
</gene>
<protein>
    <submittedName>
        <fullName evidence="1">Uncharacterized protein</fullName>
    </submittedName>
</protein>
<sequence length="457" mass="52141">MNHNDNVLYQNKYHVRVLGFGMKTFRNHSQIKLRDLSRSISSSASFWESLTYFAQCPLSPLRTKQSQFAREYRDKIIVWTLSFQSADDSYIYLRDNTADNEMHHPYILVQNSVYLYQQISQFPNHNFVFTGQLADIAYALPGTGNSSWSVILKNLSIDPAAIQRQPGHDNYVTYTRFVELFTSKIIATSDFLFSHFWAAEIPQTFSLIGQFQNDGMLLPGNQYIPSFRFNPSERIPSLLSQETIRIFEANDSQQNLASYITQYPGFFFEITVSPFLRDAASQAHYLRLRRLVFISKTPIPVPDNQQYASVTGVSLGPPPNPPPYPPKLDQFVQPIQPIINNLQPQPALNQPTPVQPTPAPIPQHPPQPVIPRLSDTELQDKGYLCPLKGTPIQRAVKVVANGKVAWYDSDNLNEYIQSNGMHPVTFESALSVDSVGTYDPEHQKKLDDYFKIYPRNK</sequence>
<accession>A0ABQ9Y0C3</accession>
<organism evidence="1 2">
    <name type="scientific">Blattamonas nauphoetae</name>
    <dbReference type="NCBI Taxonomy" id="2049346"/>
    <lineage>
        <taxon>Eukaryota</taxon>
        <taxon>Metamonada</taxon>
        <taxon>Preaxostyla</taxon>
        <taxon>Oxymonadida</taxon>
        <taxon>Blattamonas</taxon>
    </lineage>
</organism>
<reference evidence="1 2" key="1">
    <citation type="journal article" date="2022" name="bioRxiv">
        <title>Genomics of Preaxostyla Flagellates Illuminates Evolutionary Transitions and the Path Towards Mitochondrial Loss.</title>
        <authorList>
            <person name="Novak L.V.F."/>
            <person name="Treitli S.C."/>
            <person name="Pyrih J."/>
            <person name="Halakuc P."/>
            <person name="Pipaliya S.V."/>
            <person name="Vacek V."/>
            <person name="Brzon O."/>
            <person name="Soukal P."/>
            <person name="Eme L."/>
            <person name="Dacks J.B."/>
            <person name="Karnkowska A."/>
            <person name="Elias M."/>
            <person name="Hampl V."/>
        </authorList>
    </citation>
    <scope>NUCLEOTIDE SEQUENCE [LARGE SCALE GENOMIC DNA]</scope>
    <source>
        <strain evidence="1">NAU3</strain>
        <tissue evidence="1">Gut</tissue>
    </source>
</reference>
<proteinExistence type="predicted"/>
<evidence type="ECO:0000313" key="1">
    <source>
        <dbReference type="EMBL" id="KAK2957144.1"/>
    </source>
</evidence>
<comment type="caution">
    <text evidence="1">The sequence shown here is derived from an EMBL/GenBank/DDBJ whole genome shotgun (WGS) entry which is preliminary data.</text>
</comment>
<dbReference type="Proteomes" id="UP001281761">
    <property type="component" value="Unassembled WGS sequence"/>
</dbReference>
<keyword evidence="2" id="KW-1185">Reference proteome</keyword>